<gene>
    <name evidence="3" type="primary">LOC132540897</name>
</gene>
<dbReference type="Proteomes" id="UP001652624">
    <property type="component" value="Chromosome 10"/>
</dbReference>
<dbReference type="SUPFAM" id="SSF54277">
    <property type="entry name" value="CAD &amp; PB1 domains"/>
    <property type="match status" value="1"/>
</dbReference>
<dbReference type="GeneID" id="132540897"/>
<sequence>MPSPAGRKMDGSGGRVRLKAHYSGDILITSLDPTTTFEELCAEVRDMCRLHEGHPLTLKWVDNEGDPCTVSSQMELEEAFRLAFQRRDEGLIIHVFPSIPEQPGMPCPGEDSEYFSFLPRVSCVLCCCHRCYPSVLGVGRQTRLLCLPRLWPVCPGQETWEALAGHVAPAASQLVLLPMCVELYVSAAL</sequence>
<dbReference type="InterPro" id="IPR053793">
    <property type="entry name" value="PB1-like"/>
</dbReference>
<keyword evidence="2" id="KW-1185">Reference proteome</keyword>
<evidence type="ECO:0000259" key="1">
    <source>
        <dbReference type="PROSITE" id="PS51745"/>
    </source>
</evidence>
<dbReference type="SMART" id="SM00666">
    <property type="entry name" value="PB1"/>
    <property type="match status" value="1"/>
</dbReference>
<reference evidence="3" key="1">
    <citation type="submission" date="2025-08" db="UniProtKB">
        <authorList>
            <consortium name="RefSeq"/>
        </authorList>
    </citation>
    <scope>IDENTIFICATION</scope>
</reference>
<dbReference type="InterPro" id="IPR034877">
    <property type="entry name" value="PB1_aPKC"/>
</dbReference>
<evidence type="ECO:0000313" key="2">
    <source>
        <dbReference type="Proteomes" id="UP001652624"/>
    </source>
</evidence>
<name>A0ABM3Y491_ERIEU</name>
<proteinExistence type="predicted"/>
<dbReference type="PROSITE" id="PS51745">
    <property type="entry name" value="PB1"/>
    <property type="match status" value="1"/>
</dbReference>
<protein>
    <submittedName>
        <fullName evidence="3">Protein kinase C zeta type-like</fullName>
    </submittedName>
</protein>
<feature type="domain" description="PB1" evidence="1">
    <location>
        <begin position="15"/>
        <end position="98"/>
    </location>
</feature>
<dbReference type="Gene3D" id="3.10.20.90">
    <property type="entry name" value="Phosphatidylinositol 3-kinase Catalytic Subunit, Chain A, domain 1"/>
    <property type="match status" value="1"/>
</dbReference>
<dbReference type="RefSeq" id="XP_060055872.1">
    <property type="nucleotide sequence ID" value="XM_060199889.1"/>
</dbReference>
<accession>A0ABM3Y491</accession>
<dbReference type="InterPro" id="IPR000270">
    <property type="entry name" value="PB1_dom"/>
</dbReference>
<dbReference type="CDD" id="cd06404">
    <property type="entry name" value="PB1_aPKC"/>
    <property type="match status" value="1"/>
</dbReference>
<evidence type="ECO:0000313" key="3">
    <source>
        <dbReference type="RefSeq" id="XP_060055872.1"/>
    </source>
</evidence>
<organism evidence="2 3">
    <name type="scientific">Erinaceus europaeus</name>
    <name type="common">Western European hedgehog</name>
    <dbReference type="NCBI Taxonomy" id="9365"/>
    <lineage>
        <taxon>Eukaryota</taxon>
        <taxon>Metazoa</taxon>
        <taxon>Chordata</taxon>
        <taxon>Craniata</taxon>
        <taxon>Vertebrata</taxon>
        <taxon>Euteleostomi</taxon>
        <taxon>Mammalia</taxon>
        <taxon>Eutheria</taxon>
        <taxon>Laurasiatheria</taxon>
        <taxon>Eulipotyphla</taxon>
        <taxon>Erinaceidae</taxon>
        <taxon>Erinaceinae</taxon>
        <taxon>Erinaceus</taxon>
    </lineage>
</organism>
<dbReference type="Pfam" id="PF00564">
    <property type="entry name" value="PB1"/>
    <property type="match status" value="1"/>
</dbReference>